<dbReference type="InterPro" id="IPR010285">
    <property type="entry name" value="DNA_helicase_pif1-like_DEAD"/>
</dbReference>
<dbReference type="Pfam" id="PF05970">
    <property type="entry name" value="PIF1"/>
    <property type="match status" value="1"/>
</dbReference>
<keyword evidence="1" id="KW-0233">DNA recombination</keyword>
<dbReference type="Gene3D" id="3.40.50.300">
    <property type="entry name" value="P-loop containing nucleotide triphosphate hydrolases"/>
    <property type="match status" value="1"/>
</dbReference>
<feature type="domain" description="DNA helicase Pif1-like DEAD-box helicase" evidence="2">
    <location>
        <begin position="118"/>
        <end position="334"/>
    </location>
</feature>
<evidence type="ECO:0000259" key="2">
    <source>
        <dbReference type="Pfam" id="PF05970"/>
    </source>
</evidence>
<dbReference type="GO" id="GO:0006310">
    <property type="term" value="P:DNA recombination"/>
    <property type="evidence" value="ECO:0007669"/>
    <property type="project" value="UniProtKB-KW"/>
</dbReference>
<evidence type="ECO:0000256" key="1">
    <source>
        <dbReference type="RuleBase" id="RU363044"/>
    </source>
</evidence>
<dbReference type="PANTHER" id="PTHR10492">
    <property type="match status" value="1"/>
</dbReference>
<dbReference type="Proteomes" id="UP000251314">
    <property type="component" value="Unassembled WGS sequence"/>
</dbReference>
<reference evidence="3 4" key="1">
    <citation type="submission" date="2018-01" db="EMBL/GenBank/DDBJ databases">
        <title>Draft genome of the strawberry crown rot pathogen Phytophthora cactorum.</title>
        <authorList>
            <person name="Armitage A.D."/>
            <person name="Lysoe E."/>
            <person name="Nellist C.F."/>
            <person name="Harrison R.J."/>
            <person name="Brurberg M.B."/>
        </authorList>
    </citation>
    <scope>NUCLEOTIDE SEQUENCE [LARGE SCALE GENOMIC DNA]</scope>
    <source>
        <strain evidence="3 4">10300</strain>
    </source>
</reference>
<comment type="catalytic activity">
    <reaction evidence="1">
        <text>ATP + H2O = ADP + phosphate + H(+)</text>
        <dbReference type="Rhea" id="RHEA:13065"/>
        <dbReference type="ChEBI" id="CHEBI:15377"/>
        <dbReference type="ChEBI" id="CHEBI:15378"/>
        <dbReference type="ChEBI" id="CHEBI:30616"/>
        <dbReference type="ChEBI" id="CHEBI:43474"/>
        <dbReference type="ChEBI" id="CHEBI:456216"/>
        <dbReference type="EC" id="5.6.2.3"/>
    </reaction>
</comment>
<dbReference type="GO" id="GO:0006281">
    <property type="term" value="P:DNA repair"/>
    <property type="evidence" value="ECO:0007669"/>
    <property type="project" value="UniProtKB-KW"/>
</dbReference>
<keyword evidence="4" id="KW-1185">Reference proteome</keyword>
<dbReference type="EC" id="5.6.2.3" evidence="1"/>
<dbReference type="GO" id="GO:0000723">
    <property type="term" value="P:telomere maintenance"/>
    <property type="evidence" value="ECO:0007669"/>
    <property type="project" value="InterPro"/>
</dbReference>
<evidence type="ECO:0000313" key="3">
    <source>
        <dbReference type="EMBL" id="RAW26212.1"/>
    </source>
</evidence>
<dbReference type="PANTHER" id="PTHR10492:SF57">
    <property type="entry name" value="ATP-DEPENDENT DNA HELICASE"/>
    <property type="match status" value="1"/>
</dbReference>
<dbReference type="GO" id="GO:0016887">
    <property type="term" value="F:ATP hydrolysis activity"/>
    <property type="evidence" value="ECO:0007669"/>
    <property type="project" value="RHEA"/>
</dbReference>
<sequence length="416" mass="46876">MSYQIHQRFVAILIYSTPADVRGHWDPFFVDLSHDISRKHREMMDPFKTVVVAFETLMSIQELLQVNVYSVNDFQSLPLLDTFPRLVRESLRQTCLLRRELTGYDASVLRAIVNTEDQLNEGQREIYNKIIQAVERPEEGKKLFFIDGPGGTGKSTLLRNMLAKVRLSGKLAIAVVSSGIVSLLLMGGRTAHSTFKIPLKLNESSTYSITKTFLVQKLIKEASLIIWDEAPMSHRQAFEVVNRTLRDILENDTEPFGGNVFVLSGDVRQILPVVKKGTPGETTNACLKSSMLLLLFQTLVSRRTCECERMILLTLLKEMAAFSDFLLQVGEGRYGVNAALSSDYIKIPHEMLIENPVADEEDDAEIRPGAIPRGMNRITDEMYAGIKNPEIATDECFTNRTILTTTTTIVHQSMTR</sequence>
<dbReference type="VEuPathDB" id="FungiDB:PC110_g17386"/>
<dbReference type="EMBL" id="MJFZ01000672">
    <property type="protein sequence ID" value="RAW26212.1"/>
    <property type="molecule type" value="Genomic_DNA"/>
</dbReference>
<comment type="similarity">
    <text evidence="1">Belongs to the helicase family.</text>
</comment>
<comment type="cofactor">
    <cofactor evidence="1">
        <name>Mg(2+)</name>
        <dbReference type="ChEBI" id="CHEBI:18420"/>
    </cofactor>
</comment>
<dbReference type="AlphaFoldDB" id="A0A329RS35"/>
<keyword evidence="1" id="KW-0234">DNA repair</keyword>
<keyword evidence="1" id="KW-0227">DNA damage</keyword>
<dbReference type="GO" id="GO:0005524">
    <property type="term" value="F:ATP binding"/>
    <property type="evidence" value="ECO:0007669"/>
    <property type="project" value="UniProtKB-KW"/>
</dbReference>
<comment type="caution">
    <text evidence="3">The sequence shown here is derived from an EMBL/GenBank/DDBJ whole genome shotgun (WGS) entry which is preliminary data.</text>
</comment>
<name>A0A329RS35_9STRA</name>
<dbReference type="STRING" id="29920.A0A329RS35"/>
<keyword evidence="1" id="KW-0067">ATP-binding</keyword>
<dbReference type="OrthoDB" id="105827at2759"/>
<protein>
    <recommendedName>
        <fullName evidence="1">ATP-dependent DNA helicase</fullName>
        <ecNumber evidence="1">5.6.2.3</ecNumber>
    </recommendedName>
</protein>
<dbReference type="GO" id="GO:0043139">
    <property type="term" value="F:5'-3' DNA helicase activity"/>
    <property type="evidence" value="ECO:0007669"/>
    <property type="project" value="UniProtKB-EC"/>
</dbReference>
<organism evidence="3 4">
    <name type="scientific">Phytophthora cactorum</name>
    <dbReference type="NCBI Taxonomy" id="29920"/>
    <lineage>
        <taxon>Eukaryota</taxon>
        <taxon>Sar</taxon>
        <taxon>Stramenopiles</taxon>
        <taxon>Oomycota</taxon>
        <taxon>Peronosporomycetes</taxon>
        <taxon>Peronosporales</taxon>
        <taxon>Peronosporaceae</taxon>
        <taxon>Phytophthora</taxon>
    </lineage>
</organism>
<keyword evidence="1" id="KW-0378">Hydrolase</keyword>
<dbReference type="InterPro" id="IPR027417">
    <property type="entry name" value="P-loop_NTPase"/>
</dbReference>
<evidence type="ECO:0000313" key="4">
    <source>
        <dbReference type="Proteomes" id="UP000251314"/>
    </source>
</evidence>
<keyword evidence="1" id="KW-0547">Nucleotide-binding</keyword>
<dbReference type="SUPFAM" id="SSF52540">
    <property type="entry name" value="P-loop containing nucleoside triphosphate hydrolases"/>
    <property type="match status" value="1"/>
</dbReference>
<keyword evidence="1" id="KW-0347">Helicase</keyword>
<proteinExistence type="inferred from homology"/>
<accession>A0A329RS35</accession>
<gene>
    <name evidence="3" type="ORF">PC110_g17386</name>
</gene>